<comment type="caution">
    <text evidence="1">The sequence shown here is derived from an EMBL/GenBank/DDBJ whole genome shotgun (WGS) entry which is preliminary data.</text>
</comment>
<sequence>MDIVYRLQGVEFEWDANKAESNIEKHGVTFEEAAEAFFDPFYQSGDATANNEQRDFIIGYSLEQRLLLVVYVERGKRNRIISARPATHNERKLYEQS</sequence>
<dbReference type="Gene3D" id="3.10.450.530">
    <property type="entry name" value="Ribonuclease toxin, BrnT, of type II toxin-antitoxin system"/>
    <property type="match status" value="1"/>
</dbReference>
<dbReference type="STRING" id="454136.NIES2119_06675"/>
<name>A0A1U7IPZ5_9CYAN</name>
<dbReference type="AlphaFoldDB" id="A0A1U7IPZ5"/>
<dbReference type="Proteomes" id="UP000185860">
    <property type="component" value="Unassembled WGS sequence"/>
</dbReference>
<evidence type="ECO:0008006" key="3">
    <source>
        <dbReference type="Google" id="ProtNLM"/>
    </source>
</evidence>
<organism evidence="1 2">
    <name type="scientific">[Phormidium ambiguum] IAM M-71</name>
    <dbReference type="NCBI Taxonomy" id="454136"/>
    <lineage>
        <taxon>Bacteria</taxon>
        <taxon>Bacillati</taxon>
        <taxon>Cyanobacteriota</taxon>
        <taxon>Cyanophyceae</taxon>
        <taxon>Oscillatoriophycideae</taxon>
        <taxon>Aerosakkonematales</taxon>
        <taxon>Aerosakkonemataceae</taxon>
        <taxon>Floridanema</taxon>
    </lineage>
</organism>
<evidence type="ECO:0000313" key="2">
    <source>
        <dbReference type="Proteomes" id="UP000185860"/>
    </source>
</evidence>
<dbReference type="InterPro" id="IPR007460">
    <property type="entry name" value="BrnT_toxin"/>
</dbReference>
<protein>
    <recommendedName>
        <fullName evidence="3">BrnT family toxin</fullName>
    </recommendedName>
</protein>
<accession>A0A1U7IPZ5</accession>
<evidence type="ECO:0000313" key="1">
    <source>
        <dbReference type="EMBL" id="OKH39417.1"/>
    </source>
</evidence>
<dbReference type="OrthoDB" id="428036at2"/>
<dbReference type="InterPro" id="IPR038573">
    <property type="entry name" value="BrnT_sf"/>
</dbReference>
<dbReference type="Pfam" id="PF04365">
    <property type="entry name" value="BrnT_toxin"/>
    <property type="match status" value="1"/>
</dbReference>
<proteinExistence type="predicted"/>
<dbReference type="RefSeq" id="WP_073592672.1">
    <property type="nucleotide sequence ID" value="NZ_MRCE01000005.1"/>
</dbReference>
<dbReference type="EMBL" id="MRCE01000005">
    <property type="protein sequence ID" value="OKH39417.1"/>
    <property type="molecule type" value="Genomic_DNA"/>
</dbReference>
<gene>
    <name evidence="1" type="ORF">NIES2119_06675</name>
</gene>
<reference evidence="1 2" key="1">
    <citation type="submission" date="2016-11" db="EMBL/GenBank/DDBJ databases">
        <title>Draft Genome Sequences of Nine Cyanobacterial Strains from Diverse Habitats.</title>
        <authorList>
            <person name="Zhu T."/>
            <person name="Hou S."/>
            <person name="Lu X."/>
            <person name="Hess W.R."/>
        </authorList>
    </citation>
    <scope>NUCLEOTIDE SEQUENCE [LARGE SCALE GENOMIC DNA]</scope>
    <source>
        <strain evidence="1 2">IAM M-71</strain>
    </source>
</reference>